<accession>A0AAV9ZWS7</accession>
<evidence type="ECO:0000313" key="3">
    <source>
        <dbReference type="EMBL" id="KAK7016489.1"/>
    </source>
</evidence>
<organism evidence="2 4">
    <name type="scientific">Favolaschia claudopus</name>
    <dbReference type="NCBI Taxonomy" id="2862362"/>
    <lineage>
        <taxon>Eukaryota</taxon>
        <taxon>Fungi</taxon>
        <taxon>Dikarya</taxon>
        <taxon>Basidiomycota</taxon>
        <taxon>Agaricomycotina</taxon>
        <taxon>Agaricomycetes</taxon>
        <taxon>Agaricomycetidae</taxon>
        <taxon>Agaricales</taxon>
        <taxon>Marasmiineae</taxon>
        <taxon>Mycenaceae</taxon>
        <taxon>Favolaschia</taxon>
    </lineage>
</organism>
<dbReference type="AlphaFoldDB" id="A0AAV9ZWS7"/>
<dbReference type="EMBL" id="JAWWNJ010000050">
    <property type="protein sequence ID" value="KAK7016489.1"/>
    <property type="molecule type" value="Genomic_DNA"/>
</dbReference>
<feature type="compositionally biased region" description="Polar residues" evidence="1">
    <location>
        <begin position="202"/>
        <end position="217"/>
    </location>
</feature>
<dbReference type="EMBL" id="JAWWNJ010000102">
    <property type="protein sequence ID" value="KAK6995599.1"/>
    <property type="molecule type" value="Genomic_DNA"/>
</dbReference>
<feature type="compositionally biased region" description="Low complexity" evidence="1">
    <location>
        <begin position="218"/>
        <end position="234"/>
    </location>
</feature>
<keyword evidence="4" id="KW-1185">Reference proteome</keyword>
<feature type="non-terminal residue" evidence="2">
    <location>
        <position position="398"/>
    </location>
</feature>
<evidence type="ECO:0000256" key="1">
    <source>
        <dbReference type="SAM" id="MobiDB-lite"/>
    </source>
</evidence>
<dbReference type="Proteomes" id="UP001362999">
    <property type="component" value="Unassembled WGS sequence"/>
</dbReference>
<sequence>MTRPADLNPTSLTNASGAQLNYWIDAVNKDLPKKVLVKTGTVDVRRQRLADYFNIDLSSLPPTPAIGPVPRDAEINNRQWEHLRSLGAEWAEKDKSGSEFRLVPETPSLSTRTSQCMYFSLALLPSIKSAIDQTLAGVTRTSSPSSSQQIDPSMDDETVQALMKSAADGDVHSLVTLFKLQAALTVRGHSNISPGNAPFSAIPTSSSINTSQTTATGSPSSESVPASSAVPTSSDSAILASGSLTIEALTKAEGLRDVIQQLENGDVARIRQLYGPQPGRKANPLWETIKLTVTRRERLGNELRNEFNGDKEKFFTFFTVPHDQQDTRKKRKTLQSGEKLRPLRLVVEAIVHRDKALQVESELPEYQDNGVFANELWERKWDGKNKWEIWRAIGKENY</sequence>
<protein>
    <submittedName>
        <fullName evidence="2">Uncharacterized protein</fullName>
    </submittedName>
</protein>
<name>A0AAV9ZWS7_9AGAR</name>
<feature type="region of interest" description="Disordered" evidence="1">
    <location>
        <begin position="197"/>
        <end position="234"/>
    </location>
</feature>
<comment type="caution">
    <text evidence="2">The sequence shown here is derived from an EMBL/GenBank/DDBJ whole genome shotgun (WGS) entry which is preliminary data.</text>
</comment>
<evidence type="ECO:0000313" key="4">
    <source>
        <dbReference type="Proteomes" id="UP001362999"/>
    </source>
</evidence>
<gene>
    <name evidence="2" type="ORF">R3P38DRAFT_3425725</name>
    <name evidence="3" type="ORF">R3P38DRAFT_3566952</name>
</gene>
<evidence type="ECO:0000313" key="2">
    <source>
        <dbReference type="EMBL" id="KAK6995599.1"/>
    </source>
</evidence>
<proteinExistence type="predicted"/>
<reference evidence="2 4" key="1">
    <citation type="journal article" date="2024" name="J Genomics">
        <title>Draft genome sequencing and assembly of Favolaschia claudopus CIRM-BRFM 2984 isolated from oak limbs.</title>
        <authorList>
            <person name="Navarro D."/>
            <person name="Drula E."/>
            <person name="Chaduli D."/>
            <person name="Cazenave R."/>
            <person name="Ahrendt S."/>
            <person name="Wang J."/>
            <person name="Lipzen A."/>
            <person name="Daum C."/>
            <person name="Barry K."/>
            <person name="Grigoriev I.V."/>
            <person name="Favel A."/>
            <person name="Rosso M.N."/>
            <person name="Martin F."/>
        </authorList>
    </citation>
    <scope>NUCLEOTIDE SEQUENCE [LARGE SCALE GENOMIC DNA]</scope>
    <source>
        <strain evidence="2 4">CIRM-BRFM 2984</strain>
    </source>
</reference>